<gene>
    <name evidence="3" type="ORF">H7C19_09250</name>
</gene>
<protein>
    <recommendedName>
        <fullName evidence="2">Rhamnogalacturonase A/B/Epimerase-like pectate lyase domain-containing protein</fullName>
    </recommendedName>
</protein>
<dbReference type="InterPro" id="IPR012334">
    <property type="entry name" value="Pectin_lyas_fold"/>
</dbReference>
<evidence type="ECO:0000256" key="1">
    <source>
        <dbReference type="SAM" id="SignalP"/>
    </source>
</evidence>
<dbReference type="EMBL" id="JACJVP010000011">
    <property type="protein sequence ID" value="MBB6670872.1"/>
    <property type="molecule type" value="Genomic_DNA"/>
</dbReference>
<dbReference type="SUPFAM" id="SSF51126">
    <property type="entry name" value="Pectin lyase-like"/>
    <property type="match status" value="2"/>
</dbReference>
<feature type="signal peptide" evidence="1">
    <location>
        <begin position="1"/>
        <end position="21"/>
    </location>
</feature>
<dbReference type="Gene3D" id="2.160.20.10">
    <property type="entry name" value="Single-stranded right-handed beta-helix, Pectin lyase-like"/>
    <property type="match status" value="2"/>
</dbReference>
<keyword evidence="4" id="KW-1185">Reference proteome</keyword>
<feature type="chain" id="PRO_5038709701" description="Rhamnogalacturonase A/B/Epimerase-like pectate lyase domain-containing protein" evidence="1">
    <location>
        <begin position="22"/>
        <end position="1424"/>
    </location>
</feature>
<organism evidence="3 4">
    <name type="scientific">Cohnella nanjingensis</name>
    <dbReference type="NCBI Taxonomy" id="1387779"/>
    <lineage>
        <taxon>Bacteria</taxon>
        <taxon>Bacillati</taxon>
        <taxon>Bacillota</taxon>
        <taxon>Bacilli</taxon>
        <taxon>Bacillales</taxon>
        <taxon>Paenibacillaceae</taxon>
        <taxon>Cohnella</taxon>
    </lineage>
</organism>
<keyword evidence="1" id="KW-0732">Signal</keyword>
<evidence type="ECO:0000313" key="3">
    <source>
        <dbReference type="EMBL" id="MBB6670872.1"/>
    </source>
</evidence>
<dbReference type="Pfam" id="PF12708">
    <property type="entry name" value="Pect-lyase_RHGA_epim"/>
    <property type="match status" value="2"/>
</dbReference>
<comment type="caution">
    <text evidence="3">The sequence shown here is derived from an EMBL/GenBank/DDBJ whole genome shotgun (WGS) entry which is preliminary data.</text>
</comment>
<dbReference type="Proteomes" id="UP000547209">
    <property type="component" value="Unassembled WGS sequence"/>
</dbReference>
<feature type="domain" description="Rhamnogalacturonase A/B/Epimerase-like pectate lyase" evidence="2">
    <location>
        <begin position="593"/>
        <end position="651"/>
    </location>
</feature>
<accession>A0A7X0RNN6</accession>
<dbReference type="InterPro" id="IPR011050">
    <property type="entry name" value="Pectin_lyase_fold/virulence"/>
</dbReference>
<feature type="domain" description="Rhamnogalacturonase A/B/Epimerase-like pectate lyase" evidence="2">
    <location>
        <begin position="1020"/>
        <end position="1209"/>
    </location>
</feature>
<name>A0A7X0RNN6_9BACL</name>
<dbReference type="RefSeq" id="WP_185142346.1">
    <property type="nucleotide sequence ID" value="NZ_JACJVP010000011.1"/>
</dbReference>
<reference evidence="3 4" key="1">
    <citation type="submission" date="2020-08" db="EMBL/GenBank/DDBJ databases">
        <title>Cohnella phylogeny.</title>
        <authorList>
            <person name="Dunlap C."/>
        </authorList>
    </citation>
    <scope>NUCLEOTIDE SEQUENCE [LARGE SCALE GENOMIC DNA]</scope>
    <source>
        <strain evidence="3 4">DSM 28246</strain>
    </source>
</reference>
<sequence length="1424" mass="149662">MIKHRRMAQFLCLSLVITLFAGIGVLPGKAAAATGASGDYLEFAVVNDASATANRYAYIKFSDAAYTFQAGDYIEYDVKLLNNVTGSGGIEIYTTLGTSFRAESGWTDQNAVGGHPNSDLSSYAYNHWFHRKLPVPSSMIGKTAAHWDLAAENDAASLSYKAQYDNITVTNGNGTARKVIFQNRSDYIASGDVLKAGVTGSSATVRNDRIGASGSVLELTVTNDGSSGNKYAYSKVSNKAYTFQPGDYIEYDVKLVSNVGDAGGIEIYTTAGTPFRDAAGWRDQNGIVGHPERDLSSYAFRQWFHRKLAVPAAMIGQTSAHWDIVGENNTASISYKAQYDNIVVTDGNGNARAVIFRDAADYNASGNVLVAGVASASVALADLGSVLPASPSGDVLDFSVTNGTGTANKYAYKKFSAASYTFASGDYIEYDVKLYNAIDGSGGIEIYNSDNTYFRDTTGWQDQNGQRGHPTENLSDTAFAKWTHRKLAVPAAMVGKTAAQWFVTGEHDADLVVYRAQYDNIVVTNGYGMEKFKVYKDAADQNATGDMNSAGIASSSITAGIYVAGAVTPSVVAPVHAAEDIVIAGVSVTSAPYNADNTGAVDASAAIQSAIDDVYQAGGGVVWMPAGKYKVSYTLNVRNHVTLRGDWRDPDVGSGSYGTVILAYAGKNGTQSDPGLIRIWGSAGANGLTVYYPEQSATSPVPYPYTFDIVGRSVGEDGYLTAAVQNATLLNSYRGITAKVHEMHTIRNVKGTALMKALALYDSADVSEVENVAFNTSYWANLDVSLSSSKPTSAQIAAWTRANATGMELSGLEWDSFNRIRLTDFKIGVDVIPSWRSFNGHLFDVSVEGSNIGLRIDNIPEQLGMVIANSSFKANQGTNPVAVRINSDNATAIQFNNTVIGGGAANAVQLAGNAMVNFQNCTFDDWSGTYALVASKGTLAVEGSTFTPALSSAKKGVQLQASVSSAVLLGNTFTGTAGYLLDNSSSGDVNRQDTGYALEKSDVGSYPYKTARPKPASSAFYNVKDYGAAGIPSNVNPTADDTNAIQAALDAAGSSGGGTVYLPAGIYKVSGHLTVPAGVELRGSDDVPHRAAVYGPSTGTILYAYEGRGTANPDTATPFILLNGANAGVRGLSVHYPEQATDSASNIAAYPWTIRGDGSSVYVMDVSFVNAYKGIDFATNATNGHYINHVGGTVLKDGIRVGNSTEGWVEHCLFNITYWGRAYGLPGALEEGSMMFPVAGAYVSTNLSAYTVSGGAQNEHLLNTFVFNSRNAFTFESTANAVVLNSASDYRGNAIRVTGTGAGGVKIVNFLSSSFIDGSGGSDGLYNGGGTVKVFNWNTKDDFNYVLNMAGGTTVVQGTSFAHNTANVTGGSLTVNGAYFRDGGTQATVGSGGTGNFWGNIGGGGFTAAYAPGASGTSAHNIRR</sequence>
<evidence type="ECO:0000259" key="2">
    <source>
        <dbReference type="Pfam" id="PF12708"/>
    </source>
</evidence>
<evidence type="ECO:0000313" key="4">
    <source>
        <dbReference type="Proteomes" id="UP000547209"/>
    </source>
</evidence>
<proteinExistence type="predicted"/>
<dbReference type="InterPro" id="IPR024535">
    <property type="entry name" value="RHGA/B-epi-like_pectate_lyase"/>
</dbReference>